<dbReference type="InterPro" id="IPR029068">
    <property type="entry name" value="Glyas_Bleomycin-R_OHBP_Dase"/>
</dbReference>
<organism evidence="2 3">
    <name type="scientific">Nonomuraea cavernae</name>
    <dbReference type="NCBI Taxonomy" id="2045107"/>
    <lineage>
        <taxon>Bacteria</taxon>
        <taxon>Bacillati</taxon>
        <taxon>Actinomycetota</taxon>
        <taxon>Actinomycetes</taxon>
        <taxon>Streptosporangiales</taxon>
        <taxon>Streptosporangiaceae</taxon>
        <taxon>Nonomuraea</taxon>
    </lineage>
</organism>
<evidence type="ECO:0000259" key="1">
    <source>
        <dbReference type="PROSITE" id="PS51819"/>
    </source>
</evidence>
<dbReference type="PANTHER" id="PTHR35908:SF1">
    <property type="entry name" value="CONSERVED PROTEIN"/>
    <property type="match status" value="1"/>
</dbReference>
<dbReference type="Gene3D" id="3.10.180.10">
    <property type="entry name" value="2,3-Dihydroxybiphenyl 1,2-Dioxygenase, domain 1"/>
    <property type="match status" value="1"/>
</dbReference>
<dbReference type="Proteomes" id="UP000646523">
    <property type="component" value="Unassembled WGS sequence"/>
</dbReference>
<dbReference type="EMBL" id="BMNH01000038">
    <property type="protein sequence ID" value="GGO81750.1"/>
    <property type="molecule type" value="Genomic_DNA"/>
</dbReference>
<gene>
    <name evidence="2" type="ORF">GCM10012289_71440</name>
</gene>
<reference evidence="2" key="2">
    <citation type="submission" date="2020-09" db="EMBL/GenBank/DDBJ databases">
        <authorList>
            <person name="Sun Q."/>
            <person name="Zhou Y."/>
        </authorList>
    </citation>
    <scope>NUCLEOTIDE SEQUENCE</scope>
    <source>
        <strain evidence="2">CGMCC 4.7368</strain>
    </source>
</reference>
<proteinExistence type="predicted"/>
<dbReference type="InterPro" id="IPR037523">
    <property type="entry name" value="VOC_core"/>
</dbReference>
<dbReference type="InterPro" id="IPR041581">
    <property type="entry name" value="Glyoxalase_6"/>
</dbReference>
<dbReference type="AlphaFoldDB" id="A0A918DTK7"/>
<evidence type="ECO:0000313" key="2">
    <source>
        <dbReference type="EMBL" id="GGO81750.1"/>
    </source>
</evidence>
<dbReference type="PROSITE" id="PS51819">
    <property type="entry name" value="VOC"/>
    <property type="match status" value="1"/>
</dbReference>
<comment type="caution">
    <text evidence="2">The sequence shown here is derived from an EMBL/GenBank/DDBJ whole genome shotgun (WGS) entry which is preliminary data.</text>
</comment>
<feature type="domain" description="VOC" evidence="1">
    <location>
        <begin position="12"/>
        <end position="145"/>
    </location>
</feature>
<dbReference type="PANTHER" id="PTHR35908">
    <property type="entry name" value="HYPOTHETICAL FUSION PROTEIN"/>
    <property type="match status" value="1"/>
</dbReference>
<reference evidence="2" key="1">
    <citation type="journal article" date="2014" name="Int. J. Syst. Evol. Microbiol.">
        <title>Complete genome sequence of Corynebacterium casei LMG S-19264T (=DSM 44701T), isolated from a smear-ripened cheese.</title>
        <authorList>
            <consortium name="US DOE Joint Genome Institute (JGI-PGF)"/>
            <person name="Walter F."/>
            <person name="Albersmeier A."/>
            <person name="Kalinowski J."/>
            <person name="Ruckert C."/>
        </authorList>
    </citation>
    <scope>NUCLEOTIDE SEQUENCE</scope>
    <source>
        <strain evidence="2">CGMCC 4.7368</strain>
    </source>
</reference>
<dbReference type="RefSeq" id="WP_225263908.1">
    <property type="nucleotide sequence ID" value="NZ_BMNH01000038.1"/>
</dbReference>
<sequence>MVDVVDRESVPTFCQVVLDCTDARALAEFYRSLLGLVYRPGDEPPEAGGADERGRDWLVLRTPEGAPQLAFQQVERLPEATWPEDRVPQQLHLDLTVDSVESLDVQHERVLRLGGRLLLDRSDDPEEPLRVYADLAGHPFCVFVG</sequence>
<accession>A0A918DTK7</accession>
<dbReference type="CDD" id="cd06587">
    <property type="entry name" value="VOC"/>
    <property type="match status" value="1"/>
</dbReference>
<dbReference type="SUPFAM" id="SSF54593">
    <property type="entry name" value="Glyoxalase/Bleomycin resistance protein/Dihydroxybiphenyl dioxygenase"/>
    <property type="match status" value="1"/>
</dbReference>
<protein>
    <submittedName>
        <fullName evidence="2">Glyoxalase</fullName>
    </submittedName>
</protein>
<evidence type="ECO:0000313" key="3">
    <source>
        <dbReference type="Proteomes" id="UP000646523"/>
    </source>
</evidence>
<dbReference type="Pfam" id="PF18029">
    <property type="entry name" value="Glyoxalase_6"/>
    <property type="match status" value="1"/>
</dbReference>
<keyword evidence="3" id="KW-1185">Reference proteome</keyword>
<name>A0A918DTK7_9ACTN</name>